<gene>
    <name evidence="2" type="ORF">EYF80_026842</name>
</gene>
<dbReference type="Proteomes" id="UP000314294">
    <property type="component" value="Unassembled WGS sequence"/>
</dbReference>
<feature type="region of interest" description="Disordered" evidence="1">
    <location>
        <begin position="1"/>
        <end position="96"/>
    </location>
</feature>
<dbReference type="EMBL" id="SRLO01000283">
    <property type="protein sequence ID" value="TNN62962.1"/>
    <property type="molecule type" value="Genomic_DNA"/>
</dbReference>
<reference evidence="2 3" key="1">
    <citation type="submission" date="2019-03" db="EMBL/GenBank/DDBJ databases">
        <title>First draft genome of Liparis tanakae, snailfish: a comprehensive survey of snailfish specific genes.</title>
        <authorList>
            <person name="Kim W."/>
            <person name="Song I."/>
            <person name="Jeong J.-H."/>
            <person name="Kim D."/>
            <person name="Kim S."/>
            <person name="Ryu S."/>
            <person name="Song J.Y."/>
            <person name="Lee S.K."/>
        </authorList>
    </citation>
    <scope>NUCLEOTIDE SEQUENCE [LARGE SCALE GENOMIC DNA]</scope>
    <source>
        <tissue evidence="2">Muscle</tissue>
    </source>
</reference>
<keyword evidence="3" id="KW-1185">Reference proteome</keyword>
<protein>
    <submittedName>
        <fullName evidence="2">Uncharacterized protein</fullName>
    </submittedName>
</protein>
<feature type="compositionally biased region" description="Polar residues" evidence="1">
    <location>
        <begin position="1"/>
        <end position="10"/>
    </location>
</feature>
<evidence type="ECO:0000313" key="2">
    <source>
        <dbReference type="EMBL" id="TNN62962.1"/>
    </source>
</evidence>
<comment type="caution">
    <text evidence="2">The sequence shown here is derived from an EMBL/GenBank/DDBJ whole genome shotgun (WGS) entry which is preliminary data.</text>
</comment>
<organism evidence="2 3">
    <name type="scientific">Liparis tanakae</name>
    <name type="common">Tanaka's snailfish</name>
    <dbReference type="NCBI Taxonomy" id="230148"/>
    <lineage>
        <taxon>Eukaryota</taxon>
        <taxon>Metazoa</taxon>
        <taxon>Chordata</taxon>
        <taxon>Craniata</taxon>
        <taxon>Vertebrata</taxon>
        <taxon>Euteleostomi</taxon>
        <taxon>Actinopterygii</taxon>
        <taxon>Neopterygii</taxon>
        <taxon>Teleostei</taxon>
        <taxon>Neoteleostei</taxon>
        <taxon>Acanthomorphata</taxon>
        <taxon>Eupercaria</taxon>
        <taxon>Perciformes</taxon>
        <taxon>Cottioidei</taxon>
        <taxon>Cottales</taxon>
        <taxon>Liparidae</taxon>
        <taxon>Liparis</taxon>
    </lineage>
</organism>
<evidence type="ECO:0000256" key="1">
    <source>
        <dbReference type="SAM" id="MobiDB-lite"/>
    </source>
</evidence>
<sequence>MQRYESSSAITLLPSHRRPLAHPHSPLPSTVAGLRAAAPRTPRIPLDRDTQIPHGRPLSTAWSSAECHWHRSPSNRSKSSTPATVRPLRHQPQPNKHVPLQLFTASLRTFSPKRRCGGTSQLLEGLQELAERQTCALQQLWLAPAPCDPSELPTPDPPRFTSSGVAASTRLEELIMMGHLSSLLESSSRCANTISELSEPLMLRSDEKRDELDVYLLSLSNDKPSLPIAQLRNHAGNWPRLHSSQVPSMRMTHQSAVCSVSQSAAMINDNQELGAAGSVREHFGWEG</sequence>
<accession>A0A4Z2HDU6</accession>
<proteinExistence type="predicted"/>
<dbReference type="AlphaFoldDB" id="A0A4Z2HDU6"/>
<evidence type="ECO:0000313" key="3">
    <source>
        <dbReference type="Proteomes" id="UP000314294"/>
    </source>
</evidence>
<feature type="compositionally biased region" description="Polar residues" evidence="1">
    <location>
        <begin position="72"/>
        <end position="83"/>
    </location>
</feature>
<name>A0A4Z2HDU6_9TELE</name>